<feature type="signal peptide" evidence="2">
    <location>
        <begin position="1"/>
        <end position="16"/>
    </location>
</feature>
<keyword evidence="4" id="KW-1185">Reference proteome</keyword>
<dbReference type="AlphaFoldDB" id="A0A9P8MAI2"/>
<evidence type="ECO:0000256" key="1">
    <source>
        <dbReference type="SAM" id="MobiDB-lite"/>
    </source>
</evidence>
<protein>
    <submittedName>
        <fullName evidence="3">Uncharacterized protein</fullName>
    </submittedName>
</protein>
<comment type="caution">
    <text evidence="3">The sequence shown here is derived from an EMBL/GenBank/DDBJ whole genome shotgun (WGS) entry which is preliminary data.</text>
</comment>
<feature type="region of interest" description="Disordered" evidence="1">
    <location>
        <begin position="21"/>
        <end position="45"/>
    </location>
</feature>
<keyword evidence="2" id="KW-0732">Signal</keyword>
<evidence type="ECO:0000256" key="2">
    <source>
        <dbReference type="SAM" id="SignalP"/>
    </source>
</evidence>
<feature type="chain" id="PRO_5040415852" evidence="2">
    <location>
        <begin position="17"/>
        <end position="97"/>
    </location>
</feature>
<dbReference type="EMBL" id="JACEFI010000011">
    <property type="protein sequence ID" value="KAH0595749.1"/>
    <property type="molecule type" value="Genomic_DNA"/>
</dbReference>
<evidence type="ECO:0000313" key="4">
    <source>
        <dbReference type="Proteomes" id="UP000764110"/>
    </source>
</evidence>
<feature type="region of interest" description="Disordered" evidence="1">
    <location>
        <begin position="65"/>
        <end position="97"/>
    </location>
</feature>
<sequence>MKVAVIIAALSVAVMAFDGPAPIDHGTRIDKRDREQEFGRRHGANIPGLRFMEQREEEAAKRYRVMERNEPIAPPTKNEAQWPRRHLAHANDTNIGQ</sequence>
<name>A0A9P8MAI2_9HYPO</name>
<accession>A0A9P8MAI2</accession>
<dbReference type="Proteomes" id="UP000764110">
    <property type="component" value="Unassembled WGS sequence"/>
</dbReference>
<organism evidence="3 4">
    <name type="scientific">Metarhizium humberi</name>
    <dbReference type="NCBI Taxonomy" id="2596975"/>
    <lineage>
        <taxon>Eukaryota</taxon>
        <taxon>Fungi</taxon>
        <taxon>Dikarya</taxon>
        <taxon>Ascomycota</taxon>
        <taxon>Pezizomycotina</taxon>
        <taxon>Sordariomycetes</taxon>
        <taxon>Hypocreomycetidae</taxon>
        <taxon>Hypocreales</taxon>
        <taxon>Clavicipitaceae</taxon>
        <taxon>Metarhizium</taxon>
    </lineage>
</organism>
<feature type="compositionally biased region" description="Basic and acidic residues" evidence="1">
    <location>
        <begin position="25"/>
        <end position="40"/>
    </location>
</feature>
<reference evidence="3 4" key="1">
    <citation type="submission" date="2020-07" db="EMBL/GenBank/DDBJ databases">
        <title>Metarhizium humberi genome.</title>
        <authorList>
            <person name="Lysoe E."/>
        </authorList>
    </citation>
    <scope>NUCLEOTIDE SEQUENCE [LARGE SCALE GENOMIC DNA]</scope>
    <source>
        <strain evidence="3 4">ESALQ1638</strain>
    </source>
</reference>
<evidence type="ECO:0000313" key="3">
    <source>
        <dbReference type="EMBL" id="KAH0595749.1"/>
    </source>
</evidence>
<proteinExistence type="predicted"/>
<gene>
    <name evidence="3" type="ORF">MHUMG1_06297</name>
</gene>